<feature type="chain" id="PRO_5045534162" description="Lipoprotein" evidence="2">
    <location>
        <begin position="20"/>
        <end position="120"/>
    </location>
</feature>
<feature type="signal peptide" evidence="2">
    <location>
        <begin position="1"/>
        <end position="19"/>
    </location>
</feature>
<dbReference type="EMBL" id="JBHRVU010000004">
    <property type="protein sequence ID" value="MFC3440884.1"/>
    <property type="molecule type" value="Genomic_DNA"/>
</dbReference>
<feature type="region of interest" description="Disordered" evidence="1">
    <location>
        <begin position="37"/>
        <end position="58"/>
    </location>
</feature>
<evidence type="ECO:0000313" key="4">
    <source>
        <dbReference type="Proteomes" id="UP001595681"/>
    </source>
</evidence>
<evidence type="ECO:0000256" key="2">
    <source>
        <dbReference type="SAM" id="SignalP"/>
    </source>
</evidence>
<evidence type="ECO:0008006" key="5">
    <source>
        <dbReference type="Google" id="ProtNLM"/>
    </source>
</evidence>
<proteinExistence type="predicted"/>
<name>A0ABV7NBL9_9SPHN</name>
<keyword evidence="4" id="KW-1185">Reference proteome</keyword>
<accession>A0ABV7NBL9</accession>
<sequence>MAGMKLASLSALTLLSACARPVADPAKLEAIRNEAQSLAKGHPVPTGQTGADIPKNQWPPTITSLAPTSVMVNDKATYIQIRQGFDGGWGYEIPRDGHSLTMPIPCYSEPIKGLFWHGPC</sequence>
<keyword evidence="2" id="KW-0732">Signal</keyword>
<comment type="caution">
    <text evidence="3">The sequence shown here is derived from an EMBL/GenBank/DDBJ whole genome shotgun (WGS) entry which is preliminary data.</text>
</comment>
<protein>
    <recommendedName>
        <fullName evidence="5">Lipoprotein</fullName>
    </recommendedName>
</protein>
<evidence type="ECO:0000313" key="3">
    <source>
        <dbReference type="EMBL" id="MFC3440884.1"/>
    </source>
</evidence>
<reference evidence="4" key="1">
    <citation type="journal article" date="2019" name="Int. J. Syst. Evol. Microbiol.">
        <title>The Global Catalogue of Microorganisms (GCM) 10K type strain sequencing project: providing services to taxonomists for standard genome sequencing and annotation.</title>
        <authorList>
            <consortium name="The Broad Institute Genomics Platform"/>
            <consortium name="The Broad Institute Genome Sequencing Center for Infectious Disease"/>
            <person name="Wu L."/>
            <person name="Ma J."/>
        </authorList>
    </citation>
    <scope>NUCLEOTIDE SEQUENCE [LARGE SCALE GENOMIC DNA]</scope>
    <source>
        <strain evidence="4">CCM 7491</strain>
    </source>
</reference>
<dbReference type="RefSeq" id="WP_380794211.1">
    <property type="nucleotide sequence ID" value="NZ_JBHRVU010000004.1"/>
</dbReference>
<evidence type="ECO:0000256" key="1">
    <source>
        <dbReference type="SAM" id="MobiDB-lite"/>
    </source>
</evidence>
<dbReference type="PROSITE" id="PS51257">
    <property type="entry name" value="PROKAR_LIPOPROTEIN"/>
    <property type="match status" value="1"/>
</dbReference>
<organism evidence="3 4">
    <name type="scientific">Sphingobium rhizovicinum</name>
    <dbReference type="NCBI Taxonomy" id="432308"/>
    <lineage>
        <taxon>Bacteria</taxon>
        <taxon>Pseudomonadati</taxon>
        <taxon>Pseudomonadota</taxon>
        <taxon>Alphaproteobacteria</taxon>
        <taxon>Sphingomonadales</taxon>
        <taxon>Sphingomonadaceae</taxon>
        <taxon>Sphingobium</taxon>
    </lineage>
</organism>
<dbReference type="Proteomes" id="UP001595681">
    <property type="component" value="Unassembled WGS sequence"/>
</dbReference>
<gene>
    <name evidence="3" type="ORF">ACFOKF_06675</name>
</gene>